<evidence type="ECO:0000313" key="2">
    <source>
        <dbReference type="EMBL" id="MCJ8238080.1"/>
    </source>
</evidence>
<keyword evidence="3" id="KW-1185">Reference proteome</keyword>
<comment type="caution">
    <text evidence="2">The sequence shown here is derived from an EMBL/GenBank/DDBJ whole genome shotgun (WGS) entry which is preliminary data.</text>
</comment>
<organism evidence="2 3">
    <name type="scientific">Peteryoungia algae</name>
    <dbReference type="NCBI Taxonomy" id="2919917"/>
    <lineage>
        <taxon>Bacteria</taxon>
        <taxon>Pseudomonadati</taxon>
        <taxon>Pseudomonadota</taxon>
        <taxon>Alphaproteobacteria</taxon>
        <taxon>Hyphomicrobiales</taxon>
        <taxon>Rhizobiaceae</taxon>
        <taxon>Peteryoungia</taxon>
    </lineage>
</organism>
<gene>
    <name evidence="2" type="ORF">MKJ03_07055</name>
</gene>
<keyword evidence="2" id="KW-0614">Plasmid</keyword>
<dbReference type="Proteomes" id="UP001522662">
    <property type="component" value="Unassembled WGS sequence"/>
</dbReference>
<feature type="transmembrane region" description="Helical" evidence="1">
    <location>
        <begin position="58"/>
        <end position="80"/>
    </location>
</feature>
<keyword evidence="1" id="KW-0812">Transmembrane</keyword>
<accession>A0ABT0CY63</accession>
<evidence type="ECO:0008006" key="4">
    <source>
        <dbReference type="Google" id="ProtNLM"/>
    </source>
</evidence>
<sequence length="149" mass="15600">MLPLFRHLGVLAFGKVQPTATRITRSLIGGAIVGILALTAYVALLLALGIYLSGELGAIYAALIIAGLTAMCGVIVILVIQAMNKATERRMEARRRAAKSQLPDPMTLQLLAGVPGMMKGRSLLTTAAIAALVFGVAKMQGVGRDGRDD</sequence>
<keyword evidence="1" id="KW-0472">Membrane</keyword>
<feature type="transmembrane region" description="Helical" evidence="1">
    <location>
        <begin position="27"/>
        <end position="52"/>
    </location>
</feature>
<name>A0ABT0CY63_9HYPH</name>
<proteinExistence type="predicted"/>
<dbReference type="EMBL" id="JALAYX010000002">
    <property type="protein sequence ID" value="MCJ8238080.1"/>
    <property type="molecule type" value="Genomic_DNA"/>
</dbReference>
<geneLocation type="plasmid" evidence="2">
    <name>unnamed</name>
</geneLocation>
<keyword evidence="1" id="KW-1133">Transmembrane helix</keyword>
<reference evidence="2 3" key="1">
    <citation type="submission" date="2022-03" db="EMBL/GenBank/DDBJ databases">
        <title>Rhizobium SSM4.3 sp. nov., isolated from Sediment (Gouqi Island).</title>
        <authorList>
            <person name="Chen G."/>
        </authorList>
    </citation>
    <scope>NUCLEOTIDE SEQUENCE [LARGE SCALE GENOMIC DNA]</scope>
    <source>
        <strain evidence="2 3">SSM4.3</strain>
        <plasmid evidence="2">unnamed</plasmid>
    </source>
</reference>
<protein>
    <recommendedName>
        <fullName evidence="4">Phage holin family protein</fullName>
    </recommendedName>
</protein>
<evidence type="ECO:0000256" key="1">
    <source>
        <dbReference type="SAM" id="Phobius"/>
    </source>
</evidence>
<dbReference type="RefSeq" id="WP_229574697.1">
    <property type="nucleotide sequence ID" value="NZ_CP128477.1"/>
</dbReference>
<evidence type="ECO:0000313" key="3">
    <source>
        <dbReference type="Proteomes" id="UP001522662"/>
    </source>
</evidence>